<dbReference type="FunFam" id="3.30.70.330:FF:000530">
    <property type="entry name" value="Polyadenylate-binding protein-interacting protein 11"/>
    <property type="match status" value="1"/>
</dbReference>
<dbReference type="Proteomes" id="UP000516437">
    <property type="component" value="Chromosome 4"/>
</dbReference>
<dbReference type="PANTHER" id="PTHR32343">
    <property type="entry name" value="SERINE/ARGININE-RICH SPLICING FACTOR"/>
    <property type="match status" value="1"/>
</dbReference>
<dbReference type="InterPro" id="IPR012677">
    <property type="entry name" value="Nucleotide-bd_a/b_plait_sf"/>
</dbReference>
<sequence length="401" mass="43714">MAVVENAGVELGIGVGSSSRSLETPPQESGGAAAAPSPTPSSSSNGHDQTNHGHLRARIDTQSFQNSNDGPILMPHLDQTLYITPPAHVGGGNKPQQSFDAKIGAHRSNGGDLTRNGDAMAVGGESFNRDMRELQDLFSKLNPMAEEFVPPSLVGLGGGFLANNLSMHGNNSNGFLNGNAGRRSQRKNYNQGKRRLNTRTSLAQREESIRRTVYVSDIDQQVTEEQLAALFVNCGQVVDCRICGDPNSVLRFAFIEFTDEEGARGALNLGGTMLGFYPVKVLPSKTAIAPVNPTFLPRTEDEREMCARTIYCTNIDKKVSQADVKLFFESVCGEVYRLRLLGDYHHSTRIAFVEFVMKITLVDSKGYDMASLGDHGELCLSPKGKRDVEYVDEQKGLLLFR</sequence>
<dbReference type="PROSITE" id="PS50102">
    <property type="entry name" value="RRM"/>
    <property type="match status" value="1"/>
</dbReference>
<evidence type="ECO:0000256" key="2">
    <source>
        <dbReference type="SAM" id="MobiDB-lite"/>
    </source>
</evidence>
<dbReference type="Pfam" id="PF07145">
    <property type="entry name" value="PAM2"/>
    <property type="match status" value="1"/>
</dbReference>
<gene>
    <name evidence="4" type="ORF">CJ030_MR4G022224</name>
</gene>
<dbReference type="InterPro" id="IPR034823">
    <property type="entry name" value="CID8-like_RRM1"/>
</dbReference>
<dbReference type="Gene3D" id="3.30.70.330">
    <property type="match status" value="2"/>
</dbReference>
<dbReference type="GO" id="GO:0003723">
    <property type="term" value="F:RNA binding"/>
    <property type="evidence" value="ECO:0007669"/>
    <property type="project" value="UniProtKB-UniRule"/>
</dbReference>
<dbReference type="SUPFAM" id="SSF54928">
    <property type="entry name" value="RNA-binding domain, RBD"/>
    <property type="match status" value="1"/>
</dbReference>
<keyword evidence="5" id="KW-1185">Reference proteome</keyword>
<evidence type="ECO:0000313" key="4">
    <source>
        <dbReference type="EMBL" id="KAB1215549.1"/>
    </source>
</evidence>
<dbReference type="InterPro" id="IPR009818">
    <property type="entry name" value="PAM2_motif"/>
</dbReference>
<dbReference type="InterPro" id="IPR000504">
    <property type="entry name" value="RRM_dom"/>
</dbReference>
<feature type="compositionally biased region" description="Low complexity" evidence="2">
    <location>
        <begin position="29"/>
        <end position="46"/>
    </location>
</feature>
<evidence type="ECO:0000259" key="3">
    <source>
        <dbReference type="PROSITE" id="PS50102"/>
    </source>
</evidence>
<dbReference type="OrthoDB" id="7763451at2759"/>
<dbReference type="Pfam" id="PF00076">
    <property type="entry name" value="RRM_1"/>
    <property type="match status" value="1"/>
</dbReference>
<feature type="compositionally biased region" description="Polar residues" evidence="2">
    <location>
        <begin position="16"/>
        <end position="27"/>
    </location>
</feature>
<dbReference type="CDD" id="cd12459">
    <property type="entry name" value="RRM1_CID8_like"/>
    <property type="match status" value="1"/>
</dbReference>
<organism evidence="4 5">
    <name type="scientific">Morella rubra</name>
    <name type="common">Chinese bayberry</name>
    <dbReference type="NCBI Taxonomy" id="262757"/>
    <lineage>
        <taxon>Eukaryota</taxon>
        <taxon>Viridiplantae</taxon>
        <taxon>Streptophyta</taxon>
        <taxon>Embryophyta</taxon>
        <taxon>Tracheophyta</taxon>
        <taxon>Spermatophyta</taxon>
        <taxon>Magnoliopsida</taxon>
        <taxon>eudicotyledons</taxon>
        <taxon>Gunneridae</taxon>
        <taxon>Pentapetalae</taxon>
        <taxon>rosids</taxon>
        <taxon>fabids</taxon>
        <taxon>Fagales</taxon>
        <taxon>Myricaceae</taxon>
        <taxon>Morella</taxon>
    </lineage>
</organism>
<feature type="region of interest" description="Disordered" evidence="2">
    <location>
        <begin position="175"/>
        <end position="194"/>
    </location>
</feature>
<keyword evidence="1" id="KW-0694">RNA-binding</keyword>
<dbReference type="InterPro" id="IPR035979">
    <property type="entry name" value="RBD_domain_sf"/>
</dbReference>
<feature type="region of interest" description="Disordered" evidence="2">
    <location>
        <begin position="1"/>
        <end position="52"/>
    </location>
</feature>
<evidence type="ECO:0000256" key="1">
    <source>
        <dbReference type="PROSITE-ProRule" id="PRU00176"/>
    </source>
</evidence>
<feature type="domain" description="RRM" evidence="3">
    <location>
        <begin position="211"/>
        <end position="286"/>
    </location>
</feature>
<comment type="caution">
    <text evidence="4">The sequence shown here is derived from an EMBL/GenBank/DDBJ whole genome shotgun (WGS) entry which is preliminary data.</text>
</comment>
<dbReference type="AlphaFoldDB" id="A0A6A1VRL9"/>
<proteinExistence type="predicted"/>
<accession>A0A6A1VRL9</accession>
<dbReference type="EMBL" id="RXIC02000022">
    <property type="protein sequence ID" value="KAB1215549.1"/>
    <property type="molecule type" value="Genomic_DNA"/>
</dbReference>
<dbReference type="SMART" id="SM00360">
    <property type="entry name" value="RRM"/>
    <property type="match status" value="2"/>
</dbReference>
<name>A0A6A1VRL9_9ROSI</name>
<reference evidence="4 5" key="1">
    <citation type="journal article" date="2019" name="Plant Biotechnol. J.">
        <title>The red bayberry genome and genetic basis of sex determination.</title>
        <authorList>
            <person name="Jia H.M."/>
            <person name="Jia H.J."/>
            <person name="Cai Q.L."/>
            <person name="Wang Y."/>
            <person name="Zhao H.B."/>
            <person name="Yang W.F."/>
            <person name="Wang G.Y."/>
            <person name="Li Y.H."/>
            <person name="Zhan D.L."/>
            <person name="Shen Y.T."/>
            <person name="Niu Q.F."/>
            <person name="Chang L."/>
            <person name="Qiu J."/>
            <person name="Zhao L."/>
            <person name="Xie H.B."/>
            <person name="Fu W.Y."/>
            <person name="Jin J."/>
            <person name="Li X.W."/>
            <person name="Jiao Y."/>
            <person name="Zhou C.C."/>
            <person name="Tu T."/>
            <person name="Chai C.Y."/>
            <person name="Gao J.L."/>
            <person name="Fan L.J."/>
            <person name="van de Weg E."/>
            <person name="Wang J.Y."/>
            <person name="Gao Z.S."/>
        </authorList>
    </citation>
    <scope>NUCLEOTIDE SEQUENCE [LARGE SCALE GENOMIC DNA]</scope>
    <source>
        <tissue evidence="4">Leaves</tissue>
    </source>
</reference>
<dbReference type="PANTHER" id="PTHR32343:SF72">
    <property type="entry name" value="POLYADENYLATE-BINDING PROTEIN-INTERACTING PROTEIN 11"/>
    <property type="match status" value="1"/>
</dbReference>
<protein>
    <submittedName>
        <fullName evidence="4">Polyadenylate-binding protein-interacting protein 11</fullName>
    </submittedName>
</protein>
<evidence type="ECO:0000313" key="5">
    <source>
        <dbReference type="Proteomes" id="UP000516437"/>
    </source>
</evidence>